<organism evidence="13">
    <name type="scientific">Eutreptiella gymnastica</name>
    <dbReference type="NCBI Taxonomy" id="73025"/>
    <lineage>
        <taxon>Eukaryota</taxon>
        <taxon>Discoba</taxon>
        <taxon>Euglenozoa</taxon>
        <taxon>Euglenida</taxon>
        <taxon>Spirocuta</taxon>
        <taxon>Euglenophyceae</taxon>
        <taxon>Eutreptiales</taxon>
        <taxon>Eutreptiaceae</taxon>
        <taxon>Eutreptiella</taxon>
    </lineage>
</organism>
<keyword evidence="7 12" id="KW-1133">Transmembrane helix</keyword>
<evidence type="ECO:0000256" key="9">
    <source>
        <dbReference type="ARBA" id="ARBA00023136"/>
    </source>
</evidence>
<keyword evidence="9 10" id="KW-0472">Membrane</keyword>
<feature type="repeat" description="Solcar" evidence="10">
    <location>
        <begin position="332"/>
        <end position="416"/>
    </location>
</feature>
<feature type="transmembrane region" description="Helical" evidence="12">
    <location>
        <begin position="236"/>
        <end position="256"/>
    </location>
</feature>
<dbReference type="PANTHER" id="PTHR45671">
    <property type="entry name" value="SOLUTE CARRIER FAMILY 25 (MITOCHONDRIAL CARRIER PHOSPHATE CARRIER), MEMBER 3, LIKE-RELATED-RELATED"/>
    <property type="match status" value="1"/>
</dbReference>
<evidence type="ECO:0000256" key="6">
    <source>
        <dbReference type="ARBA" id="ARBA00022792"/>
    </source>
</evidence>
<dbReference type="EMBL" id="HBJA01079028">
    <property type="protein sequence ID" value="CAE0816534.1"/>
    <property type="molecule type" value="Transcribed_RNA"/>
</dbReference>
<accession>A0A7S4FVH4</accession>
<sequence>MDAKDLVRTDLPRSSVFLDDIAELQSKEMRPGVPAPPPDFVVYLTAFLINYDAVWYRWWQLQKKVVPMYFKPKYRYDYQARKQYVRDRFRASSVALSNELQGIPPEAICRALFVRYTRGGGRFPSASRQLLLLFTQLPREMQPMQLMEQLAREPPRRVAHQDYVLTTENVYLKDGFYIPQLLPDGSTVVYDVDEDKWATAVTRRIFKLAPTATSFSGRDLNAIPLVPGMETDFTPISAGILALCGCLACLVTHVVVQPLDMIKTRQQTVSRGEPFLKVATDMVTSDQFGSVLLAAASEAVGYACYGLVIYPSFELGKLWLAGQIGPVAADEYRVFLVLLASTFASSLGCVVTTPWEACKIRITANPYYADSLPGILQRIVTEEGPSGLWAGYFPLLSRNFLFTTSKFFVFDYFTDMVINMMPDMPPTVAFALTSTTLSLLKGALAGCFAAVVSQPADSILTRINESDEQIGPISAIQAILKEQGPSGLYNGVFLRALWASAVISGQFVVYDSIKAAFYGGIMKGAF</sequence>
<evidence type="ECO:0000256" key="4">
    <source>
        <dbReference type="ARBA" id="ARBA00022692"/>
    </source>
</evidence>
<comment type="subcellular location">
    <subcellularLocation>
        <location evidence="1">Mitochondrion inner membrane</location>
        <topology evidence="1">Multi-pass membrane protein</topology>
    </subcellularLocation>
</comment>
<evidence type="ECO:0000256" key="3">
    <source>
        <dbReference type="ARBA" id="ARBA00022448"/>
    </source>
</evidence>
<evidence type="ECO:0000256" key="11">
    <source>
        <dbReference type="RuleBase" id="RU000488"/>
    </source>
</evidence>
<keyword evidence="5" id="KW-0677">Repeat</keyword>
<evidence type="ECO:0000256" key="1">
    <source>
        <dbReference type="ARBA" id="ARBA00004448"/>
    </source>
</evidence>
<keyword evidence="6" id="KW-0999">Mitochondrion inner membrane</keyword>
<proteinExistence type="inferred from homology"/>
<evidence type="ECO:0000256" key="8">
    <source>
        <dbReference type="ARBA" id="ARBA00023128"/>
    </source>
</evidence>
<dbReference type="InterPro" id="IPR044677">
    <property type="entry name" value="SLC25A3/Pic2/Mir1-like"/>
</dbReference>
<name>A0A7S4FVH4_9EUGL</name>
<protein>
    <recommendedName>
        <fullName evidence="14">ADP,ATP carrier protein</fullName>
    </recommendedName>
</protein>
<evidence type="ECO:0000313" key="13">
    <source>
        <dbReference type="EMBL" id="CAE0816534.1"/>
    </source>
</evidence>
<dbReference type="PANTHER" id="PTHR45671:SF12">
    <property type="entry name" value="MITOCHONDRIAL PHOSPHATE CARRIER PROTEIN"/>
    <property type="match status" value="1"/>
</dbReference>
<gene>
    <name evidence="13" type="ORF">EGYM00163_LOCUS27695</name>
</gene>
<dbReference type="InterPro" id="IPR018108">
    <property type="entry name" value="MCP_transmembrane"/>
</dbReference>
<keyword evidence="4 10" id="KW-0812">Transmembrane</keyword>
<dbReference type="GO" id="GO:0005743">
    <property type="term" value="C:mitochondrial inner membrane"/>
    <property type="evidence" value="ECO:0007669"/>
    <property type="project" value="UniProtKB-SubCell"/>
</dbReference>
<comment type="similarity">
    <text evidence="2 11">Belongs to the mitochondrial carrier (TC 2.A.29) family.</text>
</comment>
<dbReference type="InterPro" id="IPR023395">
    <property type="entry name" value="MCP_dom_sf"/>
</dbReference>
<keyword evidence="8" id="KW-0496">Mitochondrion</keyword>
<evidence type="ECO:0000256" key="7">
    <source>
        <dbReference type="ARBA" id="ARBA00022989"/>
    </source>
</evidence>
<dbReference type="Pfam" id="PF00153">
    <property type="entry name" value="Mito_carr"/>
    <property type="match status" value="3"/>
</dbReference>
<dbReference type="GO" id="GO:1990547">
    <property type="term" value="P:mitochondrial phosphate ion transmembrane transport"/>
    <property type="evidence" value="ECO:0007669"/>
    <property type="project" value="InterPro"/>
</dbReference>
<keyword evidence="3 11" id="KW-0813">Transport</keyword>
<dbReference type="PROSITE" id="PS50920">
    <property type="entry name" value="SOLCAR"/>
    <property type="match status" value="2"/>
</dbReference>
<evidence type="ECO:0000256" key="2">
    <source>
        <dbReference type="ARBA" id="ARBA00006375"/>
    </source>
</evidence>
<dbReference type="Gene3D" id="1.50.40.10">
    <property type="entry name" value="Mitochondrial carrier domain"/>
    <property type="match status" value="1"/>
</dbReference>
<evidence type="ECO:0008006" key="14">
    <source>
        <dbReference type="Google" id="ProtNLM"/>
    </source>
</evidence>
<evidence type="ECO:0000256" key="10">
    <source>
        <dbReference type="PROSITE-ProRule" id="PRU00282"/>
    </source>
</evidence>
<dbReference type="SUPFAM" id="SSF103506">
    <property type="entry name" value="Mitochondrial carrier"/>
    <property type="match status" value="1"/>
</dbReference>
<evidence type="ECO:0000256" key="12">
    <source>
        <dbReference type="SAM" id="Phobius"/>
    </source>
</evidence>
<dbReference type="AlphaFoldDB" id="A0A7S4FVH4"/>
<reference evidence="13" key="1">
    <citation type="submission" date="2021-01" db="EMBL/GenBank/DDBJ databases">
        <authorList>
            <person name="Corre E."/>
            <person name="Pelletier E."/>
            <person name="Niang G."/>
            <person name="Scheremetjew M."/>
            <person name="Finn R."/>
            <person name="Kale V."/>
            <person name="Holt S."/>
            <person name="Cochrane G."/>
            <person name="Meng A."/>
            <person name="Brown T."/>
            <person name="Cohen L."/>
        </authorList>
    </citation>
    <scope>NUCLEOTIDE SEQUENCE</scope>
    <source>
        <strain evidence="13">CCMP1594</strain>
    </source>
</reference>
<evidence type="ECO:0000256" key="5">
    <source>
        <dbReference type="ARBA" id="ARBA00022737"/>
    </source>
</evidence>
<dbReference type="GO" id="GO:0005315">
    <property type="term" value="F:phosphate transmembrane transporter activity"/>
    <property type="evidence" value="ECO:0007669"/>
    <property type="project" value="InterPro"/>
</dbReference>
<feature type="transmembrane region" description="Helical" evidence="12">
    <location>
        <begin position="291"/>
        <end position="313"/>
    </location>
</feature>
<feature type="repeat" description="Solcar" evidence="10">
    <location>
        <begin position="433"/>
        <end position="516"/>
    </location>
</feature>